<keyword evidence="3" id="KW-1185">Reference proteome</keyword>
<feature type="region of interest" description="Disordered" evidence="1">
    <location>
        <begin position="206"/>
        <end position="229"/>
    </location>
</feature>
<protein>
    <submittedName>
        <fullName evidence="2">Uncharacterized protein</fullName>
    </submittedName>
</protein>
<feature type="compositionally biased region" description="Acidic residues" evidence="1">
    <location>
        <begin position="1"/>
        <end position="10"/>
    </location>
</feature>
<accession>A0A8K0T4X9</accession>
<gene>
    <name evidence="2" type="ORF">B0T11DRAFT_140804</name>
</gene>
<name>A0A8K0T4X9_9PEZI</name>
<proteinExistence type="predicted"/>
<evidence type="ECO:0000313" key="2">
    <source>
        <dbReference type="EMBL" id="KAH7347271.1"/>
    </source>
</evidence>
<dbReference type="OrthoDB" id="1918685at2759"/>
<sequence length="417" mass="46332">MPPPSLDDDKDVPKDPGPVPKTSITFADPSEPFTPKPLIGELLRTRYCVPDSVFLVEDVSVAAIPRSSRWRAVRLLLGDGELCIQALLHPDMHPFVDAGTVSGGCYVRLGAFSMHHRDVESDGPDDPKQMVYLVVDDLATVGWQSAIDNTETLEEGVPEEEDDAPDQDALHKDVPEEEADNGEIDLIPSSQIEFDDWIDQARQGAAYRTPTKSQPHPQRPPIDFDDDDDDYDLGADDFEDMIVSPSKTARRREEAAEAAAASYANHPPVALSRDWAHPSIPLKLTPLRSIPHLPYKQNWSINTLVVISALDDVQPCPVPPFTMRTARVADPSTSKRILLTVFLDPDGFAPRVGAVVLLVGVKNHLFEGGSLKKYVSDRPTRPGERWWYEEPRELAWCDVDSIRSWWETEGKMADDGS</sequence>
<dbReference type="EMBL" id="JAGPXD010000007">
    <property type="protein sequence ID" value="KAH7347271.1"/>
    <property type="molecule type" value="Genomic_DNA"/>
</dbReference>
<feature type="region of interest" description="Disordered" evidence="1">
    <location>
        <begin position="1"/>
        <end position="32"/>
    </location>
</feature>
<comment type="caution">
    <text evidence="2">The sequence shown here is derived from an EMBL/GenBank/DDBJ whole genome shotgun (WGS) entry which is preliminary data.</text>
</comment>
<dbReference type="Proteomes" id="UP000813385">
    <property type="component" value="Unassembled WGS sequence"/>
</dbReference>
<evidence type="ECO:0000313" key="3">
    <source>
        <dbReference type="Proteomes" id="UP000813385"/>
    </source>
</evidence>
<dbReference type="AlphaFoldDB" id="A0A8K0T4X9"/>
<reference evidence="2" key="1">
    <citation type="journal article" date="2021" name="Nat. Commun.">
        <title>Genetic determinants of endophytism in the Arabidopsis root mycobiome.</title>
        <authorList>
            <person name="Mesny F."/>
            <person name="Miyauchi S."/>
            <person name="Thiergart T."/>
            <person name="Pickel B."/>
            <person name="Atanasova L."/>
            <person name="Karlsson M."/>
            <person name="Huettel B."/>
            <person name="Barry K.W."/>
            <person name="Haridas S."/>
            <person name="Chen C."/>
            <person name="Bauer D."/>
            <person name="Andreopoulos W."/>
            <person name="Pangilinan J."/>
            <person name="LaButti K."/>
            <person name="Riley R."/>
            <person name="Lipzen A."/>
            <person name="Clum A."/>
            <person name="Drula E."/>
            <person name="Henrissat B."/>
            <person name="Kohler A."/>
            <person name="Grigoriev I.V."/>
            <person name="Martin F.M."/>
            <person name="Hacquard S."/>
        </authorList>
    </citation>
    <scope>NUCLEOTIDE SEQUENCE</scope>
    <source>
        <strain evidence="2">MPI-CAGE-AT-0016</strain>
    </source>
</reference>
<evidence type="ECO:0000256" key="1">
    <source>
        <dbReference type="SAM" id="MobiDB-lite"/>
    </source>
</evidence>
<organism evidence="2 3">
    <name type="scientific">Plectosphaerella cucumerina</name>
    <dbReference type="NCBI Taxonomy" id="40658"/>
    <lineage>
        <taxon>Eukaryota</taxon>
        <taxon>Fungi</taxon>
        <taxon>Dikarya</taxon>
        <taxon>Ascomycota</taxon>
        <taxon>Pezizomycotina</taxon>
        <taxon>Sordariomycetes</taxon>
        <taxon>Hypocreomycetidae</taxon>
        <taxon>Glomerellales</taxon>
        <taxon>Plectosphaerellaceae</taxon>
        <taxon>Plectosphaerella</taxon>
    </lineage>
</organism>